<name>A0A345ZRY4_9HYPH</name>
<reference evidence="1 2" key="1">
    <citation type="submission" date="2018-07" db="EMBL/GenBank/DDBJ databases">
        <authorList>
            <person name="Quirk P.G."/>
            <person name="Krulwich T.A."/>
        </authorList>
    </citation>
    <scope>NUCLEOTIDE SEQUENCE [LARGE SCALE GENOMIC DNA]</scope>
    <source>
        <strain evidence="1 2">CC-BB4</strain>
    </source>
</reference>
<evidence type="ECO:0000313" key="2">
    <source>
        <dbReference type="Proteomes" id="UP000254889"/>
    </source>
</evidence>
<accession>A0A345ZRY4</accession>
<organism evidence="1 2">
    <name type="scientific">Pseudolabrys taiwanensis</name>
    <dbReference type="NCBI Taxonomy" id="331696"/>
    <lineage>
        <taxon>Bacteria</taxon>
        <taxon>Pseudomonadati</taxon>
        <taxon>Pseudomonadota</taxon>
        <taxon>Alphaproteobacteria</taxon>
        <taxon>Hyphomicrobiales</taxon>
        <taxon>Xanthobacteraceae</taxon>
        <taxon>Pseudolabrys</taxon>
    </lineage>
</organism>
<proteinExistence type="predicted"/>
<sequence length="397" mass="42587">MLPRTLVNVTAVYTLTDCNDATGWSISPAVTISNTSAPDINLGPDFPDGVISIRPEDYKSFWRDNNFTVKTSSATHILSYLGAQPTNQVGPILGTLVGTAAKFAAIGLGVPAVAAVPVNDLKCGPAKAVIAQVKTLQDKLVDPKVTPEDIKNVPPQIASLQSALTITVQSQFDPGRRPVQIDVKTGLAPLGSLRPTLTQLEQSKWFATAAIAKQAFKSSRDLRIDVFLNLREAFPADALKAALQCSDERKCMLDRVEAPKGTLFREVAYIPVEAYHRSEAAKPVLKKTLPFGQFGAPRSLPQTAGLFEQMTWSLTFLDTGEITDSQFTSKATGLAASTLFSNVANTANSIASESRNAAVAMDPDTTRLQNENAALKAQIDNINYTQQLKGLLATNGK</sequence>
<keyword evidence="2" id="KW-1185">Reference proteome</keyword>
<dbReference type="OrthoDB" id="8450518at2"/>
<dbReference type="KEGG" id="ptaw:DW352_03595"/>
<gene>
    <name evidence="1" type="ORF">DW352_03595</name>
</gene>
<dbReference type="AlphaFoldDB" id="A0A345ZRY4"/>
<dbReference type="Proteomes" id="UP000254889">
    <property type="component" value="Chromosome"/>
</dbReference>
<evidence type="ECO:0000313" key="1">
    <source>
        <dbReference type="EMBL" id="AXK79681.1"/>
    </source>
</evidence>
<dbReference type="EMBL" id="CP031417">
    <property type="protein sequence ID" value="AXK79681.1"/>
    <property type="molecule type" value="Genomic_DNA"/>
</dbReference>
<protein>
    <submittedName>
        <fullName evidence="1">Uncharacterized protein</fullName>
    </submittedName>
</protein>